<feature type="transmembrane region" description="Helical" evidence="1">
    <location>
        <begin position="39"/>
        <end position="56"/>
    </location>
</feature>
<dbReference type="Pfam" id="PF13858">
    <property type="entry name" value="DUF4199"/>
    <property type="match status" value="1"/>
</dbReference>
<accession>A0ABZ0TYF3</accession>
<evidence type="ECO:0000313" key="3">
    <source>
        <dbReference type="Proteomes" id="UP001324380"/>
    </source>
</evidence>
<organism evidence="2 3">
    <name type="scientific">Mucilaginibacter sabulilitoris</name>
    <dbReference type="NCBI Taxonomy" id="1173583"/>
    <lineage>
        <taxon>Bacteria</taxon>
        <taxon>Pseudomonadati</taxon>
        <taxon>Bacteroidota</taxon>
        <taxon>Sphingobacteriia</taxon>
        <taxon>Sphingobacteriales</taxon>
        <taxon>Sphingobacteriaceae</taxon>
        <taxon>Mucilaginibacter</taxon>
    </lineage>
</organism>
<evidence type="ECO:0000256" key="1">
    <source>
        <dbReference type="SAM" id="Phobius"/>
    </source>
</evidence>
<feature type="transmembrane region" description="Helical" evidence="1">
    <location>
        <begin position="12"/>
        <end position="33"/>
    </location>
</feature>
<dbReference type="Proteomes" id="UP001324380">
    <property type="component" value="Chromosome"/>
</dbReference>
<name>A0ABZ0TYF3_9SPHI</name>
<reference evidence="2 3" key="1">
    <citation type="submission" date="2023-11" db="EMBL/GenBank/DDBJ databases">
        <title>Analysis of the Genomes of Mucilaginibacter gossypii cycad 4 and M. sabulilitoris SNA2: microbes with the potential for plant growth promotion.</title>
        <authorList>
            <person name="Hirsch A.M."/>
            <person name="Humm E."/>
            <person name="Rubbi M."/>
            <person name="Del Vecchio G."/>
            <person name="Ha S.M."/>
            <person name="Pellegrini M."/>
            <person name="Gunsalus R.P."/>
        </authorList>
    </citation>
    <scope>NUCLEOTIDE SEQUENCE [LARGE SCALE GENOMIC DNA]</scope>
    <source>
        <strain evidence="2 3">SNA2</strain>
    </source>
</reference>
<evidence type="ECO:0000313" key="2">
    <source>
        <dbReference type="EMBL" id="WPU96844.1"/>
    </source>
</evidence>
<feature type="transmembrane region" description="Helical" evidence="1">
    <location>
        <begin position="77"/>
        <end position="98"/>
    </location>
</feature>
<keyword evidence="1" id="KW-1133">Transmembrane helix</keyword>
<feature type="transmembrane region" description="Helical" evidence="1">
    <location>
        <begin position="138"/>
        <end position="163"/>
    </location>
</feature>
<keyword evidence="3" id="KW-1185">Reference proteome</keyword>
<gene>
    <name evidence="2" type="ORF">SNE25_15080</name>
</gene>
<dbReference type="EMBL" id="CP139558">
    <property type="protein sequence ID" value="WPU96844.1"/>
    <property type="molecule type" value="Genomic_DNA"/>
</dbReference>
<keyword evidence="1" id="KW-0472">Membrane</keyword>
<dbReference type="InterPro" id="IPR025250">
    <property type="entry name" value="DUF4199"/>
</dbReference>
<proteinExistence type="predicted"/>
<keyword evidence="1" id="KW-0812">Transmembrane</keyword>
<dbReference type="RefSeq" id="WP_321565932.1">
    <property type="nucleotide sequence ID" value="NZ_CP139558.1"/>
</dbReference>
<sequence length="184" mass="20196">MKTQTPNPNSAAIKWAVINLVTTIILTYGIQSLNMDPNSSLKYIGYLPFILFLILTQKEFQEQLGGYITFGQAFTAGLWYAIFTSLLLAVFIYLYLAVLSPDVFDKSLAVSQSQMAEKGMSQEQIDKAMGIAKKYGPIIAAVGTVIIDIIFGIIVSLIGAAIVKKERSPFDTPDADYKDPEPTV</sequence>
<protein>
    <submittedName>
        <fullName evidence="2">DUF4199 domain-containing protein</fullName>
    </submittedName>
</protein>